<keyword evidence="3" id="KW-0805">Transcription regulation</keyword>
<keyword evidence="5" id="KW-0804">Transcription</keyword>
<keyword evidence="10" id="KW-1185">Reference proteome</keyword>
<dbReference type="EMBL" id="JAUEDM010000004">
    <property type="protein sequence ID" value="KAK3318369.1"/>
    <property type="molecule type" value="Genomic_DNA"/>
</dbReference>
<evidence type="ECO:0000256" key="2">
    <source>
        <dbReference type="ARBA" id="ARBA00022833"/>
    </source>
</evidence>
<evidence type="ECO:0000256" key="1">
    <source>
        <dbReference type="ARBA" id="ARBA00004123"/>
    </source>
</evidence>
<feature type="domain" description="Zn(2)-C6 fungal-type" evidence="8">
    <location>
        <begin position="50"/>
        <end position="78"/>
    </location>
</feature>
<reference evidence="9" key="1">
    <citation type="journal article" date="2023" name="Mol. Phylogenet. Evol.">
        <title>Genome-scale phylogeny and comparative genomics of the fungal order Sordariales.</title>
        <authorList>
            <person name="Hensen N."/>
            <person name="Bonometti L."/>
            <person name="Westerberg I."/>
            <person name="Brannstrom I.O."/>
            <person name="Guillou S."/>
            <person name="Cros-Aarteil S."/>
            <person name="Calhoun S."/>
            <person name="Haridas S."/>
            <person name="Kuo A."/>
            <person name="Mondo S."/>
            <person name="Pangilinan J."/>
            <person name="Riley R."/>
            <person name="LaButti K."/>
            <person name="Andreopoulos B."/>
            <person name="Lipzen A."/>
            <person name="Chen C."/>
            <person name="Yan M."/>
            <person name="Daum C."/>
            <person name="Ng V."/>
            <person name="Clum A."/>
            <person name="Steindorff A."/>
            <person name="Ohm R.A."/>
            <person name="Martin F."/>
            <person name="Silar P."/>
            <person name="Natvig D.O."/>
            <person name="Lalanne C."/>
            <person name="Gautier V."/>
            <person name="Ament-Velasquez S.L."/>
            <person name="Kruys A."/>
            <person name="Hutchinson M.I."/>
            <person name="Powell A.J."/>
            <person name="Barry K."/>
            <person name="Miller A.N."/>
            <person name="Grigoriev I.V."/>
            <person name="Debuchy R."/>
            <person name="Gladieux P."/>
            <person name="Hiltunen Thoren M."/>
            <person name="Johannesson H."/>
        </authorList>
    </citation>
    <scope>NUCLEOTIDE SEQUENCE</scope>
    <source>
        <strain evidence="9">CBS 118394</strain>
    </source>
</reference>
<evidence type="ECO:0000313" key="10">
    <source>
        <dbReference type="Proteomes" id="UP001283341"/>
    </source>
</evidence>
<dbReference type="SMART" id="SM00066">
    <property type="entry name" value="GAL4"/>
    <property type="match status" value="1"/>
</dbReference>
<dbReference type="PROSITE" id="PS00463">
    <property type="entry name" value="ZN2_CY6_FUNGAL_1"/>
    <property type="match status" value="1"/>
</dbReference>
<feature type="region of interest" description="Disordered" evidence="7">
    <location>
        <begin position="634"/>
        <end position="721"/>
    </location>
</feature>
<protein>
    <submittedName>
        <fullName evidence="9">Fungal transcriptional regulatory-like protein</fullName>
    </submittedName>
</protein>
<dbReference type="GO" id="GO:0008270">
    <property type="term" value="F:zinc ion binding"/>
    <property type="evidence" value="ECO:0007669"/>
    <property type="project" value="InterPro"/>
</dbReference>
<dbReference type="Proteomes" id="UP001283341">
    <property type="component" value="Unassembled WGS sequence"/>
</dbReference>
<reference evidence="9" key="2">
    <citation type="submission" date="2023-06" db="EMBL/GenBank/DDBJ databases">
        <authorList>
            <consortium name="Lawrence Berkeley National Laboratory"/>
            <person name="Haridas S."/>
            <person name="Hensen N."/>
            <person name="Bonometti L."/>
            <person name="Westerberg I."/>
            <person name="Brannstrom I.O."/>
            <person name="Guillou S."/>
            <person name="Cros-Aarteil S."/>
            <person name="Calhoun S."/>
            <person name="Kuo A."/>
            <person name="Mondo S."/>
            <person name="Pangilinan J."/>
            <person name="Riley R."/>
            <person name="Labutti K."/>
            <person name="Andreopoulos B."/>
            <person name="Lipzen A."/>
            <person name="Chen C."/>
            <person name="Yanf M."/>
            <person name="Daum C."/>
            <person name="Ng V."/>
            <person name="Clum A."/>
            <person name="Steindorff A."/>
            <person name="Ohm R."/>
            <person name="Martin F."/>
            <person name="Silar P."/>
            <person name="Natvig D."/>
            <person name="Lalanne C."/>
            <person name="Gautier V."/>
            <person name="Ament-Velasquez S.L."/>
            <person name="Kruys A."/>
            <person name="Hutchinson M.I."/>
            <person name="Powell A.J."/>
            <person name="Barry K."/>
            <person name="Miller A.N."/>
            <person name="Grigoriev I.V."/>
            <person name="Debuchy R."/>
            <person name="Gladieux P."/>
            <person name="Thoren M.H."/>
            <person name="Johannesson H."/>
        </authorList>
    </citation>
    <scope>NUCLEOTIDE SEQUENCE</scope>
    <source>
        <strain evidence="9">CBS 118394</strain>
    </source>
</reference>
<feature type="region of interest" description="Disordered" evidence="7">
    <location>
        <begin position="1"/>
        <end position="47"/>
    </location>
</feature>
<dbReference type="SUPFAM" id="SSF57701">
    <property type="entry name" value="Zn2/Cys6 DNA-binding domain"/>
    <property type="match status" value="1"/>
</dbReference>
<dbReference type="InterPro" id="IPR001138">
    <property type="entry name" value="Zn2Cys6_DnaBD"/>
</dbReference>
<feature type="region of interest" description="Disordered" evidence="7">
    <location>
        <begin position="169"/>
        <end position="288"/>
    </location>
</feature>
<feature type="compositionally biased region" description="Basic and acidic residues" evidence="7">
    <location>
        <begin position="250"/>
        <end position="262"/>
    </location>
</feature>
<feature type="compositionally biased region" description="Polar residues" evidence="7">
    <location>
        <begin position="279"/>
        <end position="288"/>
    </location>
</feature>
<comment type="caution">
    <text evidence="9">The sequence shown here is derived from an EMBL/GenBank/DDBJ whole genome shotgun (WGS) entry which is preliminary data.</text>
</comment>
<evidence type="ECO:0000313" key="9">
    <source>
        <dbReference type="EMBL" id="KAK3318369.1"/>
    </source>
</evidence>
<gene>
    <name evidence="9" type="ORF">B0H66DRAFT_575238</name>
</gene>
<dbReference type="GO" id="GO:0045944">
    <property type="term" value="P:positive regulation of transcription by RNA polymerase II"/>
    <property type="evidence" value="ECO:0007669"/>
    <property type="project" value="TreeGrafter"/>
</dbReference>
<keyword evidence="6" id="KW-0539">Nucleus</keyword>
<dbReference type="PANTHER" id="PTHR37534">
    <property type="entry name" value="TRANSCRIPTIONAL ACTIVATOR PROTEIN UGA3"/>
    <property type="match status" value="1"/>
</dbReference>
<dbReference type="Gene3D" id="4.10.240.10">
    <property type="entry name" value="Zn(2)-C6 fungal-type DNA-binding domain"/>
    <property type="match status" value="1"/>
</dbReference>
<dbReference type="InterPro" id="IPR021858">
    <property type="entry name" value="Fun_TF"/>
</dbReference>
<dbReference type="AlphaFoldDB" id="A0AAE0I4C3"/>
<organism evidence="9 10">
    <name type="scientific">Apodospora peruviana</name>
    <dbReference type="NCBI Taxonomy" id="516989"/>
    <lineage>
        <taxon>Eukaryota</taxon>
        <taxon>Fungi</taxon>
        <taxon>Dikarya</taxon>
        <taxon>Ascomycota</taxon>
        <taxon>Pezizomycotina</taxon>
        <taxon>Sordariomycetes</taxon>
        <taxon>Sordariomycetidae</taxon>
        <taxon>Sordariales</taxon>
        <taxon>Lasiosphaeriaceae</taxon>
        <taxon>Apodospora</taxon>
    </lineage>
</organism>
<dbReference type="PANTHER" id="PTHR37534:SF23">
    <property type="entry name" value="ZN(II)2CYS6 TRANSCRIPTION FACTOR (EUROFUNG)"/>
    <property type="match status" value="1"/>
</dbReference>
<comment type="subcellular location">
    <subcellularLocation>
        <location evidence="1">Nucleus</location>
    </subcellularLocation>
</comment>
<dbReference type="CDD" id="cd00067">
    <property type="entry name" value="GAL4"/>
    <property type="match status" value="1"/>
</dbReference>
<name>A0AAE0I4C3_9PEZI</name>
<accession>A0AAE0I4C3</accession>
<dbReference type="GO" id="GO:0000976">
    <property type="term" value="F:transcription cis-regulatory region binding"/>
    <property type="evidence" value="ECO:0007669"/>
    <property type="project" value="TreeGrafter"/>
</dbReference>
<feature type="compositionally biased region" description="Pro residues" evidence="7">
    <location>
        <begin position="657"/>
        <end position="672"/>
    </location>
</feature>
<dbReference type="PROSITE" id="PS50048">
    <property type="entry name" value="ZN2_CY6_FUNGAL_2"/>
    <property type="match status" value="1"/>
</dbReference>
<proteinExistence type="predicted"/>
<dbReference type="Pfam" id="PF11951">
    <property type="entry name" value="Fungal_trans_2"/>
    <property type="match status" value="1"/>
</dbReference>
<dbReference type="GO" id="GO:0005634">
    <property type="term" value="C:nucleus"/>
    <property type="evidence" value="ECO:0007669"/>
    <property type="project" value="UniProtKB-SubCell"/>
</dbReference>
<keyword evidence="4" id="KW-0238">DNA-binding</keyword>
<evidence type="ECO:0000256" key="3">
    <source>
        <dbReference type="ARBA" id="ARBA00023015"/>
    </source>
</evidence>
<evidence type="ECO:0000256" key="5">
    <source>
        <dbReference type="ARBA" id="ARBA00023163"/>
    </source>
</evidence>
<evidence type="ECO:0000259" key="8">
    <source>
        <dbReference type="PROSITE" id="PS50048"/>
    </source>
</evidence>
<dbReference type="GO" id="GO:0000981">
    <property type="term" value="F:DNA-binding transcription factor activity, RNA polymerase II-specific"/>
    <property type="evidence" value="ECO:0007669"/>
    <property type="project" value="InterPro"/>
</dbReference>
<dbReference type="InterPro" id="IPR036864">
    <property type="entry name" value="Zn2-C6_fun-type_DNA-bd_sf"/>
</dbReference>
<evidence type="ECO:0000256" key="7">
    <source>
        <dbReference type="SAM" id="MobiDB-lite"/>
    </source>
</evidence>
<dbReference type="Pfam" id="PF00172">
    <property type="entry name" value="Zn_clus"/>
    <property type="match status" value="1"/>
</dbReference>
<evidence type="ECO:0000256" key="6">
    <source>
        <dbReference type="ARBA" id="ARBA00023242"/>
    </source>
</evidence>
<sequence>MSTALSSGMGSGEALSDESPPLPSPPRASAGQPDASAPRKAMVRKRTKTGCLTCRRRRIKCDEGKPTCGNCIKSKRQCDGYNQRLTFKEPLGSFASGSVFGQSTYHQQTQAALVSAQLTAAQARTSSSSQVQFPIIAPRPPSVDFTGLPYGTNSYEDRQDASHTLSPILYSRQHPSPDAPFQMPESAVPSASQPALVQQPEYGDFFSSTQDFQDPRTMEASPISTRHHPSISAPSGHQLVSPAGSAVKVEQSDEGHYWHSDDDASMADSEEDVPRSQDDFAQSQTNDLNRGVQVARGLGLPLTTDGVSMRTFAGTVDQNILQTYTPSSSSSPLNDPQTLEVFRHFVNVTGRIMSLYERHPVDEGPMFQGHAIPSARQSIWTYVFPLISFSYPALMQAMLALGSLQIAKRQGVPPMAAMKHYHLSLRRIAKNYRSPTKRTQPATLAATLLLGFYEVWNSDHEKWCKHMWGARAILREIPLRQMTQDIIALQRRKRQELLSLGSGHRCDISCQSLHDVPEHDPDWLDTNLISQITGRSVSYGDTGSVDPPSGLKYTERDIKTYGHVRDLFWWYCKMDVYQSILGATRPFMEYEHWTQCAPRAQFGRIDAIYGTFDHLMLLLGRVVSFASRDMARKRKARKAEANMPRGPPGTSSQGPGPGGPGGPPGPGVPGGPPGQGRGQSPPMFPGLLPSSGQFDLPKGFSPPRQTSPDRDAEEDTDLDAQTAAAVREWEAIREAFDVFHAHLGPDFQPMGPDIATPIVSPFGPALMYRTYSIAGIWLNYYMGLIVLYRARPSMPPIAMVAAGMSAPETALWANEIGRIAAGLHEDTSEVTDVTTLTAAYRDITQRHWVIRRLCDIERLTGWQSAKQIADGCESAWYKAGQMKRGPQYYRPPELEPLFSQPIWARPRRIDTRIRELEAEGVGTLSGENRLVLVRSEQAHYALGLLSVEQDLERLDLAETDWKKEHAA</sequence>
<evidence type="ECO:0000256" key="4">
    <source>
        <dbReference type="ARBA" id="ARBA00023125"/>
    </source>
</evidence>
<keyword evidence="2" id="KW-0862">Zinc</keyword>